<dbReference type="Pfam" id="PF02405">
    <property type="entry name" value="MlaE"/>
    <property type="match status" value="1"/>
</dbReference>
<protein>
    <submittedName>
        <fullName evidence="4">UPF0393 family membrane protein</fullName>
    </submittedName>
</protein>
<dbReference type="HOGENOM" id="CLU_045686_0_0_5"/>
<keyword evidence="5" id="KW-1185">Reference proteome</keyword>
<feature type="transmembrane region" description="Helical" evidence="3">
    <location>
        <begin position="135"/>
        <end position="154"/>
    </location>
</feature>
<keyword evidence="3" id="KW-0812">Transmembrane</keyword>
<comment type="function">
    <text evidence="1">Could be part of an ABC transporter complex.</text>
</comment>
<dbReference type="InterPro" id="IPR030802">
    <property type="entry name" value="Permease_MalE"/>
</dbReference>
<dbReference type="Proteomes" id="UP000004688">
    <property type="component" value="Chromosome"/>
</dbReference>
<dbReference type="GO" id="GO:0005548">
    <property type="term" value="F:phospholipid transporter activity"/>
    <property type="evidence" value="ECO:0007669"/>
    <property type="project" value="TreeGrafter"/>
</dbReference>
<reference evidence="4 5" key="1">
    <citation type="journal article" date="2013" name="PLoS ONE">
        <title>Poles Apart: Arctic and Antarctic Octadecabacter strains Share High Genome Plasticity and a New Type of Xanthorhodopsin.</title>
        <authorList>
            <person name="Vollmers J."/>
            <person name="Voget S."/>
            <person name="Dietrich S."/>
            <person name="Gollnow K."/>
            <person name="Smits M."/>
            <person name="Meyer K."/>
            <person name="Brinkhoff T."/>
            <person name="Simon M."/>
            <person name="Daniel R."/>
        </authorList>
    </citation>
    <scope>NUCLEOTIDE SEQUENCE [LARGE SCALE GENOMIC DNA]</scope>
    <source>
        <strain evidence="4 5">238</strain>
    </source>
</reference>
<accession>M9RPB0</accession>
<dbReference type="InterPro" id="IPR036513">
    <property type="entry name" value="STAS_dom_sf"/>
</dbReference>
<dbReference type="eggNOG" id="COG0767">
    <property type="taxonomic scope" value="Bacteria"/>
</dbReference>
<feature type="transmembrane region" description="Helical" evidence="3">
    <location>
        <begin position="293"/>
        <end position="325"/>
    </location>
</feature>
<feature type="transmembrane region" description="Helical" evidence="3">
    <location>
        <begin position="160"/>
        <end position="179"/>
    </location>
</feature>
<dbReference type="EMBL" id="CP003742">
    <property type="protein sequence ID" value="AGI71640.1"/>
    <property type="molecule type" value="Genomic_DNA"/>
</dbReference>
<evidence type="ECO:0000256" key="2">
    <source>
        <dbReference type="SAM" id="MobiDB-lite"/>
    </source>
</evidence>
<name>M9RPB0_9RHOB</name>
<dbReference type="InterPro" id="IPR003453">
    <property type="entry name" value="ABC_MlaE_roteobac"/>
</dbReference>
<proteinExistence type="predicted"/>
<dbReference type="KEGG" id="oar:OA238_c15000"/>
<evidence type="ECO:0000313" key="5">
    <source>
        <dbReference type="Proteomes" id="UP000004688"/>
    </source>
</evidence>
<feature type="transmembrane region" description="Helical" evidence="3">
    <location>
        <begin position="248"/>
        <end position="272"/>
    </location>
</feature>
<dbReference type="PANTHER" id="PTHR30188:SF3">
    <property type="entry name" value="ABC TRANSPORTER PERMEASE"/>
    <property type="match status" value="1"/>
</dbReference>
<organism evidence="4 5">
    <name type="scientific">Octadecabacter arcticus 238</name>
    <dbReference type="NCBI Taxonomy" id="391616"/>
    <lineage>
        <taxon>Bacteria</taxon>
        <taxon>Pseudomonadati</taxon>
        <taxon>Pseudomonadota</taxon>
        <taxon>Alphaproteobacteria</taxon>
        <taxon>Rhodobacterales</taxon>
        <taxon>Roseobacteraceae</taxon>
        <taxon>Octadecabacter</taxon>
    </lineage>
</organism>
<dbReference type="PANTHER" id="PTHR30188">
    <property type="entry name" value="ABC TRANSPORTER PERMEASE PROTEIN-RELATED"/>
    <property type="match status" value="1"/>
</dbReference>
<feature type="transmembrane region" description="Helical" evidence="3">
    <location>
        <begin position="387"/>
        <end position="408"/>
    </location>
</feature>
<keyword evidence="3" id="KW-0472">Membrane</keyword>
<evidence type="ECO:0000256" key="1">
    <source>
        <dbReference type="ARBA" id="ARBA00003787"/>
    </source>
</evidence>
<dbReference type="SUPFAM" id="SSF52091">
    <property type="entry name" value="SpoIIaa-like"/>
    <property type="match status" value="1"/>
</dbReference>
<feature type="transmembrane region" description="Helical" evidence="3">
    <location>
        <begin position="345"/>
        <end position="366"/>
    </location>
</feature>
<dbReference type="AlphaFoldDB" id="M9RPB0"/>
<evidence type="ECO:0000256" key="3">
    <source>
        <dbReference type="SAM" id="Phobius"/>
    </source>
</evidence>
<keyword evidence="3" id="KW-1133">Transmembrane helix</keyword>
<sequence>MKRVTVTRKSSQDNNHPPFDCRFSRPYEPHIVPLMTETVPSDIEITSTDAAVTMTLRGAMTLPYVTQIVAKFDTLPMDRTVRAYLSGVTRFDTSAAWAIASLRTRLETAGQHLEIRGAGIGHESLLKSVTDAMPVITPAPVVAGGLIEWVAAIGSSMVDAVTFVLELIGYFGLFLSRLLRAIRHPKEFRLTALVHHCQEVGFKAVPIVALMAFLIGVVLAFQGSTQLKQFGAEVFIVDLIAVSILRELGILLTSIIVAGRTASAFTAAIGSMKMREEIDAMRSLGLDPAATLFVPRILALVLMLPILGLIANVMGLFGGAIMAWIDLGISPEMFMTRLVNGTDVSHLAAGMIKAPVFALIIGVVGCHAGMQVQSNAESLGRMTSSSVVAAIFAVIMADAVFSIFFAQIGF</sequence>
<feature type="region of interest" description="Disordered" evidence="2">
    <location>
        <begin position="1"/>
        <end position="20"/>
    </location>
</feature>
<feature type="transmembrane region" description="Helical" evidence="3">
    <location>
        <begin position="200"/>
        <end position="221"/>
    </location>
</feature>
<evidence type="ECO:0000313" key="4">
    <source>
        <dbReference type="EMBL" id="AGI71640.1"/>
    </source>
</evidence>
<gene>
    <name evidence="4" type="ORF">OA238_c15000</name>
</gene>
<dbReference type="NCBIfam" id="TIGR00056">
    <property type="entry name" value="MlaE family lipid ABC transporter permease subunit"/>
    <property type="match status" value="1"/>
</dbReference>
<dbReference type="GO" id="GO:0043190">
    <property type="term" value="C:ATP-binding cassette (ABC) transporter complex"/>
    <property type="evidence" value="ECO:0007669"/>
    <property type="project" value="InterPro"/>
</dbReference>
<dbReference type="STRING" id="391616.OA238_c15000"/>